<reference evidence="2" key="2">
    <citation type="submission" date="2020-05" db="UniProtKB">
        <authorList>
            <consortium name="EnsemblMetazoa"/>
        </authorList>
    </citation>
    <scope>IDENTIFICATION</scope>
    <source>
        <strain evidence="2">IAEA</strain>
    </source>
</reference>
<dbReference type="VEuPathDB" id="VectorBase:GPPI044035"/>
<evidence type="ECO:0000313" key="2">
    <source>
        <dbReference type="EnsemblMetazoa" id="GPPI044035-PA"/>
    </source>
</evidence>
<name>A0A1B0BY66_9MUSC</name>
<dbReference type="EMBL" id="JXJN01022490">
    <property type="status" value="NOT_ANNOTATED_CDS"/>
    <property type="molecule type" value="Genomic_DNA"/>
</dbReference>
<keyword evidence="1" id="KW-0812">Transmembrane</keyword>
<dbReference type="Proteomes" id="UP000092460">
    <property type="component" value="Unassembled WGS sequence"/>
</dbReference>
<proteinExistence type="predicted"/>
<reference evidence="3" key="1">
    <citation type="submission" date="2015-01" db="EMBL/GenBank/DDBJ databases">
        <authorList>
            <person name="Aksoy S."/>
            <person name="Warren W."/>
            <person name="Wilson R.K."/>
        </authorList>
    </citation>
    <scope>NUCLEOTIDE SEQUENCE [LARGE SCALE GENOMIC DNA]</scope>
    <source>
        <strain evidence="3">IAEA</strain>
    </source>
</reference>
<dbReference type="EnsemblMetazoa" id="GPPI044035-RA">
    <property type="protein sequence ID" value="GPPI044035-PA"/>
    <property type="gene ID" value="GPPI044035"/>
</dbReference>
<accession>A0A1B0BY66</accession>
<feature type="transmembrane region" description="Helical" evidence="1">
    <location>
        <begin position="56"/>
        <end position="76"/>
    </location>
</feature>
<evidence type="ECO:0000313" key="3">
    <source>
        <dbReference type="Proteomes" id="UP000092460"/>
    </source>
</evidence>
<evidence type="ECO:0000256" key="1">
    <source>
        <dbReference type="SAM" id="Phobius"/>
    </source>
</evidence>
<keyword evidence="1" id="KW-1133">Transmembrane helix</keyword>
<organism evidence="2 3">
    <name type="scientific">Glossina palpalis gambiensis</name>
    <dbReference type="NCBI Taxonomy" id="67801"/>
    <lineage>
        <taxon>Eukaryota</taxon>
        <taxon>Metazoa</taxon>
        <taxon>Ecdysozoa</taxon>
        <taxon>Arthropoda</taxon>
        <taxon>Hexapoda</taxon>
        <taxon>Insecta</taxon>
        <taxon>Pterygota</taxon>
        <taxon>Neoptera</taxon>
        <taxon>Endopterygota</taxon>
        <taxon>Diptera</taxon>
        <taxon>Brachycera</taxon>
        <taxon>Muscomorpha</taxon>
        <taxon>Hippoboscoidea</taxon>
        <taxon>Glossinidae</taxon>
        <taxon>Glossina</taxon>
    </lineage>
</organism>
<dbReference type="AlphaFoldDB" id="A0A1B0BY66"/>
<sequence>MLIKLLSFIVGQEVRNLGNPGYWVGLDFFNRRESMHRTMPGIFSKSVKFPKRPSPIPWSISAAIAMVFLYQFAILFPTNPSDDI</sequence>
<protein>
    <submittedName>
        <fullName evidence="2">Uncharacterized protein</fullName>
    </submittedName>
</protein>
<keyword evidence="1" id="KW-0472">Membrane</keyword>
<keyword evidence="3" id="KW-1185">Reference proteome</keyword>